<proteinExistence type="predicted"/>
<feature type="transmembrane region" description="Helical" evidence="2">
    <location>
        <begin position="12"/>
        <end position="31"/>
    </location>
</feature>
<evidence type="ECO:0000256" key="1">
    <source>
        <dbReference type="SAM" id="MobiDB-lite"/>
    </source>
</evidence>
<feature type="region of interest" description="Disordered" evidence="1">
    <location>
        <begin position="40"/>
        <end position="60"/>
    </location>
</feature>
<accession>A0A8H6G2J9</accession>
<keyword evidence="4" id="KW-1185">Reference proteome</keyword>
<evidence type="ECO:0000313" key="3">
    <source>
        <dbReference type="EMBL" id="KAF6239158.1"/>
    </source>
</evidence>
<keyword evidence="2" id="KW-1133">Transmembrane helix</keyword>
<gene>
    <name evidence="3" type="ORF">HO173_003031</name>
</gene>
<dbReference type="OrthoDB" id="3596006at2759"/>
<evidence type="ECO:0000256" key="2">
    <source>
        <dbReference type="SAM" id="Phobius"/>
    </source>
</evidence>
<dbReference type="RefSeq" id="XP_037168454.1">
    <property type="nucleotide sequence ID" value="XM_037304961.1"/>
</dbReference>
<name>A0A8H6G2J9_9LECA</name>
<organism evidence="3 4">
    <name type="scientific">Letharia columbiana</name>
    <dbReference type="NCBI Taxonomy" id="112416"/>
    <lineage>
        <taxon>Eukaryota</taxon>
        <taxon>Fungi</taxon>
        <taxon>Dikarya</taxon>
        <taxon>Ascomycota</taxon>
        <taxon>Pezizomycotina</taxon>
        <taxon>Lecanoromycetes</taxon>
        <taxon>OSLEUM clade</taxon>
        <taxon>Lecanoromycetidae</taxon>
        <taxon>Lecanorales</taxon>
        <taxon>Lecanorineae</taxon>
        <taxon>Parmeliaceae</taxon>
        <taxon>Letharia</taxon>
    </lineage>
</organism>
<comment type="caution">
    <text evidence="3">The sequence shown here is derived from an EMBL/GenBank/DDBJ whole genome shotgun (WGS) entry which is preliminary data.</text>
</comment>
<reference evidence="3 4" key="1">
    <citation type="journal article" date="2020" name="Genomics">
        <title>Complete, high-quality genomes from long-read metagenomic sequencing of two wolf lichen thalli reveals enigmatic genome architecture.</title>
        <authorList>
            <person name="McKenzie S.K."/>
            <person name="Walston R.F."/>
            <person name="Allen J.L."/>
        </authorList>
    </citation>
    <scope>NUCLEOTIDE SEQUENCE [LARGE SCALE GENOMIC DNA]</scope>
    <source>
        <strain evidence="3">WasteWater2</strain>
    </source>
</reference>
<keyword evidence="2" id="KW-0812">Transmembrane</keyword>
<evidence type="ECO:0000313" key="4">
    <source>
        <dbReference type="Proteomes" id="UP000578531"/>
    </source>
</evidence>
<keyword evidence="2" id="KW-0472">Membrane</keyword>
<protein>
    <submittedName>
        <fullName evidence="3">Uncharacterized protein</fullName>
    </submittedName>
</protein>
<dbReference type="AlphaFoldDB" id="A0A8H6G2J9"/>
<sequence length="60" mass="6558">MYKRNSKAVASAGLIWPDFVAIVASTAILFLSHRHDAEFGPNSKHAREAGQKVSMDMQAV</sequence>
<dbReference type="EMBL" id="JACCJC010000007">
    <property type="protein sequence ID" value="KAF6239158.1"/>
    <property type="molecule type" value="Genomic_DNA"/>
</dbReference>
<dbReference type="Proteomes" id="UP000578531">
    <property type="component" value="Unassembled WGS sequence"/>
</dbReference>
<dbReference type="GeneID" id="59284701"/>